<accession>A0A0A6P3R2</accession>
<dbReference type="EMBL" id="JSZA02000066">
    <property type="protein sequence ID" value="KHD05077.1"/>
    <property type="molecule type" value="Genomic_DNA"/>
</dbReference>
<dbReference type="AlphaFoldDB" id="A0A0A6P3R2"/>
<gene>
    <name evidence="1" type="ORF">PN36_17250</name>
</gene>
<evidence type="ECO:0000313" key="1">
    <source>
        <dbReference type="EMBL" id="KHD05077.1"/>
    </source>
</evidence>
<sequence>MPTTLSAIIKRGKAAQRLRTLANGDLKLIATLNYHPWGKDTEQTSLIKTLTTQYPKMRIRQIVPWQYETKFFGKINDWIKKNKIWTKPTGVGIFNKLTLTIVFHKQFATQVKAALARNMGILDKVIPTD</sequence>
<name>A0A0A6P3R2_9GAMM</name>
<protein>
    <submittedName>
        <fullName evidence="1">Uncharacterized protein</fullName>
    </submittedName>
</protein>
<evidence type="ECO:0000313" key="2">
    <source>
        <dbReference type="Proteomes" id="UP000030428"/>
    </source>
</evidence>
<reference evidence="1 2" key="1">
    <citation type="journal article" date="2016" name="Front. Microbiol.">
        <title>Single-Cell (Meta-)Genomics of a Dimorphic Candidatus Thiomargarita nelsonii Reveals Genomic Plasticity.</title>
        <authorList>
            <person name="Flood B.E."/>
            <person name="Fliss P."/>
            <person name="Jones D.S."/>
            <person name="Dick G.J."/>
            <person name="Jain S."/>
            <person name="Kaster A.K."/>
            <person name="Winkel M."/>
            <person name="Mussmann M."/>
            <person name="Bailey J."/>
        </authorList>
    </citation>
    <scope>NUCLEOTIDE SEQUENCE [LARGE SCALE GENOMIC DNA]</scope>
    <source>
        <strain evidence="1">Hydrate Ridge</strain>
    </source>
</reference>
<organism evidence="1 2">
    <name type="scientific">Candidatus Thiomargarita nelsonii</name>
    <dbReference type="NCBI Taxonomy" id="1003181"/>
    <lineage>
        <taxon>Bacteria</taxon>
        <taxon>Pseudomonadati</taxon>
        <taxon>Pseudomonadota</taxon>
        <taxon>Gammaproteobacteria</taxon>
        <taxon>Thiotrichales</taxon>
        <taxon>Thiotrichaceae</taxon>
        <taxon>Thiomargarita</taxon>
    </lineage>
</organism>
<proteinExistence type="predicted"/>
<dbReference type="Proteomes" id="UP000030428">
    <property type="component" value="Unassembled WGS sequence"/>
</dbReference>
<comment type="caution">
    <text evidence="1">The sequence shown here is derived from an EMBL/GenBank/DDBJ whole genome shotgun (WGS) entry which is preliminary data.</text>
</comment>
<keyword evidence="2" id="KW-1185">Reference proteome</keyword>